<sequence>MSILNSNHLDKMISPIIEPYHERDRQLDKVEKRRTYPTAKSGINRVIQNTISETRSICPGLVGGRRYMLTSIPRRIIHSCDNSKFYRLSAFGGSSGWFDIHGDGSALEVWSQCSVMQSANGTT</sequence>
<proteinExistence type="predicted"/>
<reference evidence="1 2" key="1">
    <citation type="submission" date="2018-02" db="EMBL/GenBank/DDBJ databases">
        <title>The genomes of Aspergillus section Nigri reveals drivers in fungal speciation.</title>
        <authorList>
            <consortium name="DOE Joint Genome Institute"/>
            <person name="Vesth T.C."/>
            <person name="Nybo J."/>
            <person name="Theobald S."/>
            <person name="Brandl J."/>
            <person name="Frisvad J.C."/>
            <person name="Nielsen K.F."/>
            <person name="Lyhne E.K."/>
            <person name="Kogle M.E."/>
            <person name="Kuo A."/>
            <person name="Riley R."/>
            <person name="Clum A."/>
            <person name="Nolan M."/>
            <person name="Lipzen A."/>
            <person name="Salamov A."/>
            <person name="Henrissat B."/>
            <person name="Wiebenga A."/>
            <person name="De vries R.P."/>
            <person name="Grigoriev I.V."/>
            <person name="Mortensen U.H."/>
            <person name="Andersen M.R."/>
            <person name="Baker S.E."/>
        </authorList>
    </citation>
    <scope>NUCLEOTIDE SEQUENCE [LARGE SCALE GENOMIC DNA]</scope>
    <source>
        <strain evidence="1 2">CBS 114.80</strain>
    </source>
</reference>
<dbReference type="AlphaFoldDB" id="A0A2V5IA88"/>
<evidence type="ECO:0000313" key="1">
    <source>
        <dbReference type="EMBL" id="PYI33708.1"/>
    </source>
</evidence>
<keyword evidence="2" id="KW-1185">Reference proteome</keyword>
<protein>
    <submittedName>
        <fullName evidence="1">Uncharacterized protein</fullName>
    </submittedName>
</protein>
<dbReference type="EMBL" id="KZ825482">
    <property type="protein sequence ID" value="PYI33708.1"/>
    <property type="molecule type" value="Genomic_DNA"/>
</dbReference>
<evidence type="ECO:0000313" key="2">
    <source>
        <dbReference type="Proteomes" id="UP000248817"/>
    </source>
</evidence>
<gene>
    <name evidence="1" type="ORF">BP00DRAFT_423870</name>
</gene>
<name>A0A2V5IA88_9EURO</name>
<organism evidence="1 2">
    <name type="scientific">Aspergillus indologenus CBS 114.80</name>
    <dbReference type="NCBI Taxonomy" id="1450541"/>
    <lineage>
        <taxon>Eukaryota</taxon>
        <taxon>Fungi</taxon>
        <taxon>Dikarya</taxon>
        <taxon>Ascomycota</taxon>
        <taxon>Pezizomycotina</taxon>
        <taxon>Eurotiomycetes</taxon>
        <taxon>Eurotiomycetidae</taxon>
        <taxon>Eurotiales</taxon>
        <taxon>Aspergillaceae</taxon>
        <taxon>Aspergillus</taxon>
        <taxon>Aspergillus subgen. Circumdati</taxon>
    </lineage>
</organism>
<dbReference type="Proteomes" id="UP000248817">
    <property type="component" value="Unassembled WGS sequence"/>
</dbReference>
<accession>A0A2V5IA88</accession>